<dbReference type="OrthoDB" id="9813911at2"/>
<dbReference type="EMBL" id="FNZN01000004">
    <property type="protein sequence ID" value="SEL55718.1"/>
    <property type="molecule type" value="Genomic_DNA"/>
</dbReference>
<keyword evidence="1" id="KW-1133">Transmembrane helix</keyword>
<evidence type="ECO:0000313" key="2">
    <source>
        <dbReference type="EMBL" id="SEL55718.1"/>
    </source>
</evidence>
<dbReference type="Proteomes" id="UP000198990">
    <property type="component" value="Unassembled WGS sequence"/>
</dbReference>
<reference evidence="3" key="1">
    <citation type="submission" date="2016-10" db="EMBL/GenBank/DDBJ databases">
        <authorList>
            <person name="Varghese N."/>
            <person name="Submissions S."/>
        </authorList>
    </citation>
    <scope>NUCLEOTIDE SEQUENCE [LARGE SCALE GENOMIC DNA]</scope>
    <source>
        <strain evidence="3">DSM 16471</strain>
    </source>
</reference>
<evidence type="ECO:0000256" key="1">
    <source>
        <dbReference type="SAM" id="Phobius"/>
    </source>
</evidence>
<gene>
    <name evidence="2" type="ORF">SAMN04488008_104189</name>
</gene>
<dbReference type="STRING" id="228957.SAMN04488008_104189"/>
<feature type="transmembrane region" description="Helical" evidence="1">
    <location>
        <begin position="12"/>
        <end position="29"/>
    </location>
</feature>
<feature type="transmembrane region" description="Helical" evidence="1">
    <location>
        <begin position="41"/>
        <end position="58"/>
    </location>
</feature>
<accession>A0A1H7R6V2</accession>
<keyword evidence="3" id="KW-1185">Reference proteome</keyword>
<sequence>MKNVLKLEEVALMGLGIFMFGLLGYQWWWLPVLILTPDVSMLGYLAGPKIGAMCYNIVHHRAVAILLYFVGAYFMLPIVELIGTILFIHIAMDRIFGYGLKYDKGFKFTHLGEIGGKNG</sequence>
<keyword evidence="1" id="KW-0812">Transmembrane</keyword>
<dbReference type="InterPro" id="IPR025356">
    <property type="entry name" value="DUF4260"/>
</dbReference>
<feature type="transmembrane region" description="Helical" evidence="1">
    <location>
        <begin position="65"/>
        <end position="92"/>
    </location>
</feature>
<dbReference type="Pfam" id="PF14079">
    <property type="entry name" value="DUF4260"/>
    <property type="match status" value="1"/>
</dbReference>
<protein>
    <recommendedName>
        <fullName evidence="4">DUF4260 domain-containing protein</fullName>
    </recommendedName>
</protein>
<proteinExistence type="predicted"/>
<name>A0A1H7R6V2_9FLAO</name>
<dbReference type="AlphaFoldDB" id="A0A1H7R6V2"/>
<organism evidence="2 3">
    <name type="scientific">Maribacter orientalis</name>
    <dbReference type="NCBI Taxonomy" id="228957"/>
    <lineage>
        <taxon>Bacteria</taxon>
        <taxon>Pseudomonadati</taxon>
        <taxon>Bacteroidota</taxon>
        <taxon>Flavobacteriia</taxon>
        <taxon>Flavobacteriales</taxon>
        <taxon>Flavobacteriaceae</taxon>
        <taxon>Maribacter</taxon>
    </lineage>
</organism>
<dbReference type="RefSeq" id="WP_091623763.1">
    <property type="nucleotide sequence ID" value="NZ_FNZN01000004.1"/>
</dbReference>
<evidence type="ECO:0008006" key="4">
    <source>
        <dbReference type="Google" id="ProtNLM"/>
    </source>
</evidence>
<keyword evidence="1" id="KW-0472">Membrane</keyword>
<evidence type="ECO:0000313" key="3">
    <source>
        <dbReference type="Proteomes" id="UP000198990"/>
    </source>
</evidence>